<comment type="similarity">
    <text evidence="1">Belongs to the amidase family.</text>
</comment>
<evidence type="ECO:0000256" key="1">
    <source>
        <dbReference type="ARBA" id="ARBA00009199"/>
    </source>
</evidence>
<dbReference type="PANTHER" id="PTHR11895">
    <property type="entry name" value="TRANSAMIDASE"/>
    <property type="match status" value="1"/>
</dbReference>
<dbReference type="AlphaFoldDB" id="A0A2Z2NYJ1"/>
<dbReference type="EMBL" id="CP018632">
    <property type="protein sequence ID" value="ASJ76389.1"/>
    <property type="molecule type" value="Genomic_DNA"/>
</dbReference>
<dbReference type="OrthoDB" id="8872210at2"/>
<evidence type="ECO:0000313" key="5">
    <source>
        <dbReference type="Proteomes" id="UP000250079"/>
    </source>
</evidence>
<reference evidence="4 5" key="1">
    <citation type="submission" date="2016-12" db="EMBL/GenBank/DDBJ databases">
        <authorList>
            <person name="Song W.-J."/>
            <person name="Kurnit D.M."/>
        </authorList>
    </citation>
    <scope>NUCLEOTIDE SEQUENCE [LARGE SCALE GENOMIC DNA]</scope>
    <source>
        <strain evidence="4 5">IMCC3135</strain>
    </source>
</reference>
<keyword evidence="5" id="KW-1185">Reference proteome</keyword>
<dbReference type="GO" id="GO:0004040">
    <property type="term" value="F:amidase activity"/>
    <property type="evidence" value="ECO:0007669"/>
    <property type="project" value="UniProtKB-EC"/>
</dbReference>
<dbReference type="InterPro" id="IPR036928">
    <property type="entry name" value="AS_sf"/>
</dbReference>
<organism evidence="4 5">
    <name type="scientific">Granulosicoccus antarcticus IMCC3135</name>
    <dbReference type="NCBI Taxonomy" id="1192854"/>
    <lineage>
        <taxon>Bacteria</taxon>
        <taxon>Pseudomonadati</taxon>
        <taxon>Pseudomonadota</taxon>
        <taxon>Gammaproteobacteria</taxon>
        <taxon>Chromatiales</taxon>
        <taxon>Granulosicoccaceae</taxon>
        <taxon>Granulosicoccus</taxon>
    </lineage>
</organism>
<evidence type="ECO:0000256" key="2">
    <source>
        <dbReference type="SAM" id="MobiDB-lite"/>
    </source>
</evidence>
<protein>
    <submittedName>
        <fullName evidence="4">Amidase AmiD</fullName>
        <ecNumber evidence="4">3.5.1.4</ecNumber>
    </submittedName>
</protein>
<dbReference type="Gene3D" id="3.90.1300.10">
    <property type="entry name" value="Amidase signature (AS) domain"/>
    <property type="match status" value="1"/>
</dbReference>
<name>A0A2Z2NYJ1_9GAMM</name>
<dbReference type="InterPro" id="IPR000120">
    <property type="entry name" value="Amidase"/>
</dbReference>
<dbReference type="RefSeq" id="WP_088921165.1">
    <property type="nucleotide sequence ID" value="NZ_CP018632.1"/>
</dbReference>
<dbReference type="Proteomes" id="UP000250079">
    <property type="component" value="Chromosome"/>
</dbReference>
<feature type="region of interest" description="Disordered" evidence="2">
    <location>
        <begin position="136"/>
        <end position="155"/>
    </location>
</feature>
<dbReference type="Pfam" id="PF01425">
    <property type="entry name" value="Amidase"/>
    <property type="match status" value="1"/>
</dbReference>
<sequence>MQKIALTEITAVELRDRLASGALSAESLAGMYLELIAAREPQVQAWQWLDAEFVLAEARKLDQRRQSGAPIGPLHGLPIAVKDVIDTAGIPTENGTVLDAGRVPADDAELIGRLKAAGALIMGKTVTAELAFLHPGKTRNPVNPEHTPGGSSSGSAAAVAAGMVPLAVGTQTGGSIIRPAAYCGTVGFKPTFGCISRTGVLKQSPSLDTIGVFARTVEDAGLLADVLFGHDLVDTATIPRPFPRLLATASSEVPAKPVFAFVRTPFWDQAEPEMQQALEELVDFLGEQCFEVPLDGMFADSAAARQRINIAEMAKNFHHYEKRGVEALSSEMRAAMDAGNKVPARDYLSALDLPAILDSGLNEVFERCDAILTPATTGAAPATLDSTGNSIFNGLWTLCGNPCVTLPVFDSENGLPMGVQLVGRRFQDGRLLRTARWLSDRIANPDGS</sequence>
<keyword evidence="4" id="KW-0378">Hydrolase</keyword>
<dbReference type="KEGG" id="gai:IMCC3135_31710"/>
<dbReference type="InterPro" id="IPR023631">
    <property type="entry name" value="Amidase_dom"/>
</dbReference>
<evidence type="ECO:0000259" key="3">
    <source>
        <dbReference type="Pfam" id="PF01425"/>
    </source>
</evidence>
<dbReference type="SUPFAM" id="SSF75304">
    <property type="entry name" value="Amidase signature (AS) enzymes"/>
    <property type="match status" value="1"/>
</dbReference>
<accession>A0A2Z2NYJ1</accession>
<gene>
    <name evidence="4" type="primary">amiD_2</name>
    <name evidence="4" type="ORF">IMCC3135_31710</name>
</gene>
<dbReference type="PANTHER" id="PTHR11895:SF7">
    <property type="entry name" value="GLUTAMYL-TRNA(GLN) AMIDOTRANSFERASE SUBUNIT A, MITOCHONDRIAL"/>
    <property type="match status" value="1"/>
</dbReference>
<evidence type="ECO:0000313" key="4">
    <source>
        <dbReference type="EMBL" id="ASJ76389.1"/>
    </source>
</evidence>
<feature type="domain" description="Amidase" evidence="3">
    <location>
        <begin position="32"/>
        <end position="432"/>
    </location>
</feature>
<proteinExistence type="inferred from homology"/>
<dbReference type="EC" id="3.5.1.4" evidence="4"/>